<organism evidence="2 3">
    <name type="scientific">Paraliobacillus ryukyuensis</name>
    <dbReference type="NCBI Taxonomy" id="200904"/>
    <lineage>
        <taxon>Bacteria</taxon>
        <taxon>Bacillati</taxon>
        <taxon>Bacillota</taxon>
        <taxon>Bacilli</taxon>
        <taxon>Bacillales</taxon>
        <taxon>Bacillaceae</taxon>
        <taxon>Paraliobacillus</taxon>
    </lineage>
</organism>
<gene>
    <name evidence="2" type="ORF">DES48_11624</name>
</gene>
<dbReference type="EMBL" id="QNRI01000016">
    <property type="protein sequence ID" value="RBO92098.1"/>
    <property type="molecule type" value="Genomic_DNA"/>
</dbReference>
<dbReference type="Pfam" id="PF16289">
    <property type="entry name" value="PIN_12"/>
    <property type="match status" value="1"/>
</dbReference>
<comment type="caution">
    <text evidence="2">The sequence shown here is derived from an EMBL/GenBank/DDBJ whole genome shotgun (WGS) entry which is preliminary data.</text>
</comment>
<keyword evidence="3" id="KW-1185">Reference proteome</keyword>
<name>A0A366DSB1_9BACI</name>
<evidence type="ECO:0000313" key="2">
    <source>
        <dbReference type="EMBL" id="RBO92098.1"/>
    </source>
</evidence>
<feature type="domain" description="DUF4935" evidence="1">
    <location>
        <begin position="3"/>
        <end position="171"/>
    </location>
</feature>
<dbReference type="InterPro" id="IPR032557">
    <property type="entry name" value="DUF4935"/>
</dbReference>
<evidence type="ECO:0000259" key="1">
    <source>
        <dbReference type="Pfam" id="PF16289"/>
    </source>
</evidence>
<dbReference type="OrthoDB" id="2779996at2"/>
<sequence>MNIFLDTTVIFSDPLFKGNYNSTLLKLAEEYRDITFYMSNIVYKEAERYFEMNVRKSLIELKKAKKNLQKYKYGIFETLDTNYQSEEEVSDIVGNFKSFYSGLEDKGLLKILPSPNNILSDLIHRSVNRIKPFKENKSEFRDAATWLTYVNYVEENKIMDCYLITENVADFFDEQKKNIHPDLIKDTKKFKAFLNLKKLATEDVKINNYIEEKQGKKQYLQKWIDYQGIDEDFVLGYFESQILFNELFYQCTDYISSLNNIKDEYRIYGGQPLLNNIDIKRIQDFNIDIIAEQIVISGDIIIEADCYVKEFFKDENGINFETIPFITGLIQPFSFTLDTETKGAINLQLEDIFTYSQPRVDPTIYF</sequence>
<reference evidence="2 3" key="1">
    <citation type="submission" date="2018-06" db="EMBL/GenBank/DDBJ databases">
        <title>Genomic Encyclopedia of Type Strains, Phase IV (KMG-IV): sequencing the most valuable type-strain genomes for metagenomic binning, comparative biology and taxonomic classification.</title>
        <authorList>
            <person name="Goeker M."/>
        </authorList>
    </citation>
    <scope>NUCLEOTIDE SEQUENCE [LARGE SCALE GENOMIC DNA]</scope>
    <source>
        <strain evidence="2 3">DSM 15140</strain>
    </source>
</reference>
<dbReference type="AlphaFoldDB" id="A0A366DSB1"/>
<proteinExistence type="predicted"/>
<evidence type="ECO:0000313" key="3">
    <source>
        <dbReference type="Proteomes" id="UP000252254"/>
    </source>
</evidence>
<dbReference type="Proteomes" id="UP000252254">
    <property type="component" value="Unassembled WGS sequence"/>
</dbReference>
<protein>
    <submittedName>
        <fullName evidence="2">Uncharacterized protein DUF4935</fullName>
    </submittedName>
</protein>
<accession>A0A366DSB1</accession>
<dbReference type="RefSeq" id="WP_113870130.1">
    <property type="nucleotide sequence ID" value="NZ_BAABQN010000003.1"/>
</dbReference>